<dbReference type="PANTHER" id="PTHR46188">
    <property type="entry name" value="BOLA-LIKE PROTEIN 3"/>
    <property type="match status" value="1"/>
</dbReference>
<proteinExistence type="inferred from homology"/>
<dbReference type="Pfam" id="PF01722">
    <property type="entry name" value="BolA"/>
    <property type="match status" value="1"/>
</dbReference>
<dbReference type="EMBL" id="BDGX01000035">
    <property type="protein sequence ID" value="GAV52755.1"/>
    <property type="molecule type" value="Genomic_DNA"/>
</dbReference>
<organism evidence="3 4">
    <name type="scientific">Zygosaccharomyces rouxii</name>
    <dbReference type="NCBI Taxonomy" id="4956"/>
    <lineage>
        <taxon>Eukaryota</taxon>
        <taxon>Fungi</taxon>
        <taxon>Dikarya</taxon>
        <taxon>Ascomycota</taxon>
        <taxon>Saccharomycotina</taxon>
        <taxon>Saccharomycetes</taxon>
        <taxon>Saccharomycetales</taxon>
        <taxon>Saccharomycetaceae</taxon>
        <taxon>Zygosaccharomyces</taxon>
    </lineage>
</organism>
<evidence type="ECO:0000313" key="4">
    <source>
        <dbReference type="Proteomes" id="UP000187013"/>
    </source>
</evidence>
<gene>
    <name evidence="3" type="ORF">ZYGR_0AI00370</name>
</gene>
<accession>A0A1Q3AAN1</accession>
<dbReference type="SUPFAM" id="SSF82657">
    <property type="entry name" value="BolA-like"/>
    <property type="match status" value="1"/>
</dbReference>
<dbReference type="InterPro" id="IPR036065">
    <property type="entry name" value="BolA-like_sf"/>
</dbReference>
<dbReference type="InterPro" id="IPR002634">
    <property type="entry name" value="BolA"/>
</dbReference>
<evidence type="ECO:0000313" key="3">
    <source>
        <dbReference type="EMBL" id="GAV52755.1"/>
    </source>
</evidence>
<dbReference type="PANTHER" id="PTHR46188:SF1">
    <property type="entry name" value="BOLA-LIKE PROTEIN 3"/>
    <property type="match status" value="1"/>
</dbReference>
<evidence type="ECO:0008006" key="5">
    <source>
        <dbReference type="Google" id="ProtNLM"/>
    </source>
</evidence>
<dbReference type="InterPro" id="IPR052275">
    <property type="entry name" value="Mt_Fe-S_assembly_factor"/>
</dbReference>
<reference evidence="3 4" key="1">
    <citation type="submission" date="2016-08" db="EMBL/GenBank/DDBJ databases">
        <title>Draft genome sequence of allopolyploid Zygosaccharomyces rouxii.</title>
        <authorList>
            <person name="Watanabe J."/>
            <person name="Uehara K."/>
            <person name="Mogi Y."/>
            <person name="Tsukioka Y."/>
        </authorList>
    </citation>
    <scope>NUCLEOTIDE SEQUENCE [LARGE SCALE GENOMIC DNA]</scope>
    <source>
        <strain evidence="3 4">NBRC 110957</strain>
    </source>
</reference>
<name>A0A1Q3AAN1_ZYGRO</name>
<comment type="similarity">
    <text evidence="1 2">Belongs to the BolA/IbaG family.</text>
</comment>
<sequence length="99" mass="11342">MFVRSLQRSITRAQPLWFSRLYSQTPEEKLVYEKLAKALEPKSLRVIDVSGGCGSMFAIDVISDKFKGMPMVKQHKIVNGILKDHIKSWHGLQLRTKAQ</sequence>
<dbReference type="OrthoDB" id="203381at2759"/>
<comment type="caution">
    <text evidence="3">The sequence shown here is derived from an EMBL/GenBank/DDBJ whole genome shotgun (WGS) entry which is preliminary data.</text>
</comment>
<protein>
    <recommendedName>
        <fullName evidence="5">Altered inheritance of mitochondria protein 1</fullName>
    </recommendedName>
</protein>
<evidence type="ECO:0000256" key="1">
    <source>
        <dbReference type="ARBA" id="ARBA00005578"/>
    </source>
</evidence>
<dbReference type="AlphaFoldDB" id="A0A1Q3AAN1"/>
<dbReference type="GO" id="GO:0005759">
    <property type="term" value="C:mitochondrial matrix"/>
    <property type="evidence" value="ECO:0007669"/>
    <property type="project" value="TreeGrafter"/>
</dbReference>
<dbReference type="Proteomes" id="UP000187013">
    <property type="component" value="Unassembled WGS sequence"/>
</dbReference>
<evidence type="ECO:0000256" key="2">
    <source>
        <dbReference type="RuleBase" id="RU003860"/>
    </source>
</evidence>
<dbReference type="Gene3D" id="3.30.300.90">
    <property type="entry name" value="BolA-like"/>
    <property type="match status" value="1"/>
</dbReference>